<keyword evidence="2" id="KW-1185">Reference proteome</keyword>
<organism evidence="1 2">
    <name type="scientific">Pinibacter aurantiacus</name>
    <dbReference type="NCBI Taxonomy" id="2851599"/>
    <lineage>
        <taxon>Bacteria</taxon>
        <taxon>Pseudomonadati</taxon>
        <taxon>Bacteroidota</taxon>
        <taxon>Chitinophagia</taxon>
        <taxon>Chitinophagales</taxon>
        <taxon>Chitinophagaceae</taxon>
        <taxon>Pinibacter</taxon>
    </lineage>
</organism>
<accession>A0A9E2SCP9</accession>
<proteinExistence type="predicted"/>
<dbReference type="RefSeq" id="WP_217794006.1">
    <property type="nucleotide sequence ID" value="NZ_JAHSPG010000016.1"/>
</dbReference>
<comment type="caution">
    <text evidence="1">The sequence shown here is derived from an EMBL/GenBank/DDBJ whole genome shotgun (WGS) entry which is preliminary data.</text>
</comment>
<sequence length="120" mass="13413">MQKELLHSNPAAVGEEIGQELGAKFVKDFQDAHPDEVQAYFIGRNIIEQMLAQPDCVGIRFYNALNEAGQKTLVYVGIDSKDNIIKEITSINQFGQLESKPGITADRVVPNDDAVTWSWY</sequence>
<dbReference type="Proteomes" id="UP000812270">
    <property type="component" value="Unassembled WGS sequence"/>
</dbReference>
<name>A0A9E2SCP9_9BACT</name>
<evidence type="ECO:0000313" key="1">
    <source>
        <dbReference type="EMBL" id="MBV4359742.1"/>
    </source>
</evidence>
<evidence type="ECO:0000313" key="2">
    <source>
        <dbReference type="Proteomes" id="UP000812270"/>
    </source>
</evidence>
<dbReference type="AlphaFoldDB" id="A0A9E2SCP9"/>
<reference evidence="1" key="1">
    <citation type="submission" date="2021-06" db="EMBL/GenBank/DDBJ databases">
        <authorList>
            <person name="Huq M.A."/>
        </authorList>
    </citation>
    <scope>NUCLEOTIDE SEQUENCE</scope>
    <source>
        <strain evidence="1">MAH-26</strain>
    </source>
</reference>
<gene>
    <name evidence="1" type="ORF">KTO63_21410</name>
</gene>
<protein>
    <submittedName>
        <fullName evidence="1">Uncharacterized protein</fullName>
    </submittedName>
</protein>
<dbReference type="EMBL" id="JAHSPG010000016">
    <property type="protein sequence ID" value="MBV4359742.1"/>
    <property type="molecule type" value="Genomic_DNA"/>
</dbReference>